<comment type="caution">
    <text evidence="1">The sequence shown here is derived from an EMBL/GenBank/DDBJ whole genome shotgun (WGS) entry which is preliminary data.</text>
</comment>
<name>A0A918P598_9NEIS</name>
<reference evidence="1" key="2">
    <citation type="submission" date="2020-09" db="EMBL/GenBank/DDBJ databases">
        <authorList>
            <person name="Sun Q."/>
            <person name="Kim S."/>
        </authorList>
    </citation>
    <scope>NUCLEOTIDE SEQUENCE</scope>
    <source>
        <strain evidence="1">KCTC 32182</strain>
    </source>
</reference>
<sequence length="113" mass="12888">MSNMIFDQEGLRRQIGRLLLSIQAERSIDLLAVQMVVEQVKELAKTLKGSELLPRTVLYELHTAIKILRAEIPHIKHGRDDVVRTVDEIELAFDLILRGECHESRVPGVPRIV</sequence>
<evidence type="ECO:0000313" key="1">
    <source>
        <dbReference type="EMBL" id="GGY21192.1"/>
    </source>
</evidence>
<dbReference type="EMBL" id="BMYX01000015">
    <property type="protein sequence ID" value="GGY21192.1"/>
    <property type="molecule type" value="Genomic_DNA"/>
</dbReference>
<proteinExistence type="predicted"/>
<accession>A0A918P598</accession>
<dbReference type="AlphaFoldDB" id="A0A918P598"/>
<protein>
    <submittedName>
        <fullName evidence="1">Uncharacterized protein</fullName>
    </submittedName>
</protein>
<dbReference type="RefSeq" id="WP_189535024.1">
    <property type="nucleotide sequence ID" value="NZ_BMYX01000015.1"/>
</dbReference>
<dbReference type="Proteomes" id="UP000645257">
    <property type="component" value="Unassembled WGS sequence"/>
</dbReference>
<evidence type="ECO:0000313" key="2">
    <source>
        <dbReference type="Proteomes" id="UP000645257"/>
    </source>
</evidence>
<gene>
    <name evidence="1" type="ORF">GCM10011289_26110</name>
</gene>
<keyword evidence="2" id="KW-1185">Reference proteome</keyword>
<organism evidence="1 2">
    <name type="scientific">Paludibacterium paludis</name>
    <dbReference type="NCBI Taxonomy" id="1225769"/>
    <lineage>
        <taxon>Bacteria</taxon>
        <taxon>Pseudomonadati</taxon>
        <taxon>Pseudomonadota</taxon>
        <taxon>Betaproteobacteria</taxon>
        <taxon>Neisseriales</taxon>
        <taxon>Chromobacteriaceae</taxon>
        <taxon>Paludibacterium</taxon>
    </lineage>
</organism>
<reference evidence="1" key="1">
    <citation type="journal article" date="2014" name="Int. J. Syst. Evol. Microbiol.">
        <title>Complete genome sequence of Corynebacterium casei LMG S-19264T (=DSM 44701T), isolated from a smear-ripened cheese.</title>
        <authorList>
            <consortium name="US DOE Joint Genome Institute (JGI-PGF)"/>
            <person name="Walter F."/>
            <person name="Albersmeier A."/>
            <person name="Kalinowski J."/>
            <person name="Ruckert C."/>
        </authorList>
    </citation>
    <scope>NUCLEOTIDE SEQUENCE</scope>
    <source>
        <strain evidence="1">KCTC 32182</strain>
    </source>
</reference>